<evidence type="ECO:0000256" key="5">
    <source>
        <dbReference type="ARBA" id="ARBA00011738"/>
    </source>
</evidence>
<keyword evidence="13" id="KW-0648">Protein biosynthesis</keyword>
<dbReference type="InterPro" id="IPR009068">
    <property type="entry name" value="uS15_NS1_RNA-bd_sf"/>
</dbReference>
<comment type="caution">
    <text evidence="25">The sequence shown here is derived from an EMBL/GenBank/DDBJ whole genome shotgun (WGS) entry which is preliminary data.</text>
</comment>
<dbReference type="FunFam" id="1.10.287.10:FF:000007">
    <property type="entry name" value="Glycyl-tRNA synthetase"/>
    <property type="match status" value="1"/>
</dbReference>
<dbReference type="AlphaFoldDB" id="A0AAV7XK41"/>
<dbReference type="Proteomes" id="UP001075354">
    <property type="component" value="Chromosome 8"/>
</dbReference>
<evidence type="ECO:0000256" key="9">
    <source>
        <dbReference type="ARBA" id="ARBA00022598"/>
    </source>
</evidence>
<dbReference type="GO" id="GO:0070150">
    <property type="term" value="P:mitochondrial glycyl-tRNA aminoacylation"/>
    <property type="evidence" value="ECO:0007669"/>
    <property type="project" value="TreeGrafter"/>
</dbReference>
<evidence type="ECO:0000256" key="22">
    <source>
        <dbReference type="ARBA" id="ARBA00078924"/>
    </source>
</evidence>
<evidence type="ECO:0000256" key="11">
    <source>
        <dbReference type="ARBA" id="ARBA00022741"/>
    </source>
</evidence>
<comment type="catalytic activity">
    <reaction evidence="19">
        <text>2 ATP + H(+) = P(1),P(4)-bis(5'-adenosyl) tetraphosphate + diphosphate</text>
        <dbReference type="Rhea" id="RHEA:34935"/>
        <dbReference type="ChEBI" id="CHEBI:15378"/>
        <dbReference type="ChEBI" id="CHEBI:30616"/>
        <dbReference type="ChEBI" id="CHEBI:33019"/>
        <dbReference type="ChEBI" id="CHEBI:58141"/>
    </reaction>
    <physiologicalReaction direction="left-to-right" evidence="19">
        <dbReference type="Rhea" id="RHEA:34936"/>
    </physiologicalReaction>
</comment>
<evidence type="ECO:0000256" key="2">
    <source>
        <dbReference type="ARBA" id="ARBA00004489"/>
    </source>
</evidence>
<comment type="subcellular location">
    <subcellularLocation>
        <location evidence="2">Cell projection</location>
        <location evidence="2">Axon</location>
    </subcellularLocation>
    <subcellularLocation>
        <location evidence="3">Cytoplasm</location>
    </subcellularLocation>
    <subcellularLocation>
        <location evidence="1">Mitochondrion</location>
    </subcellularLocation>
</comment>
<keyword evidence="15" id="KW-0496">Mitochondrion</keyword>
<gene>
    <name evidence="25" type="ORF">ONE63_009684</name>
</gene>
<evidence type="ECO:0000256" key="18">
    <source>
        <dbReference type="ARBA" id="ARBA00030057"/>
    </source>
</evidence>
<dbReference type="Gene3D" id="1.10.287.10">
    <property type="entry name" value="S15/NS1, RNA-binding"/>
    <property type="match status" value="1"/>
</dbReference>
<dbReference type="CDD" id="cd00858">
    <property type="entry name" value="GlyRS_anticodon"/>
    <property type="match status" value="1"/>
</dbReference>
<dbReference type="SUPFAM" id="SSF55681">
    <property type="entry name" value="Class II aaRS and biotin synthetases"/>
    <property type="match status" value="1"/>
</dbReference>
<evidence type="ECO:0000256" key="3">
    <source>
        <dbReference type="ARBA" id="ARBA00004496"/>
    </source>
</evidence>
<dbReference type="InterPro" id="IPR027031">
    <property type="entry name" value="Gly-tRNA_synthase/POLG2"/>
</dbReference>
<dbReference type="InterPro" id="IPR036621">
    <property type="entry name" value="Anticodon-bd_dom_sf"/>
</dbReference>
<dbReference type="InterPro" id="IPR045864">
    <property type="entry name" value="aa-tRNA-synth_II/BPL/LPL"/>
</dbReference>
<dbReference type="InterPro" id="IPR004154">
    <property type="entry name" value="Anticodon-bd"/>
</dbReference>
<dbReference type="InterPro" id="IPR002315">
    <property type="entry name" value="tRNA-synt_gly"/>
</dbReference>
<dbReference type="FunFam" id="3.30.930.10:FF:000010">
    <property type="entry name" value="Glycyl-tRNA synthetase 1"/>
    <property type="match status" value="1"/>
</dbReference>
<dbReference type="Gene3D" id="3.30.720.200">
    <property type="match status" value="1"/>
</dbReference>
<dbReference type="FunFam" id="3.40.50.800:FF:000004">
    <property type="entry name" value="Glycine--tRNA ligase 2"/>
    <property type="match status" value="1"/>
</dbReference>
<dbReference type="SUPFAM" id="SSF52954">
    <property type="entry name" value="Class II aaRS ABD-related"/>
    <property type="match status" value="1"/>
</dbReference>
<evidence type="ECO:0000259" key="24">
    <source>
        <dbReference type="PROSITE" id="PS51185"/>
    </source>
</evidence>
<dbReference type="GO" id="GO:0005524">
    <property type="term" value="F:ATP binding"/>
    <property type="evidence" value="ECO:0007669"/>
    <property type="project" value="UniProtKB-KW"/>
</dbReference>
<comment type="catalytic activity">
    <reaction evidence="20">
        <text>tRNA(Gly) + glycine + ATP = glycyl-tRNA(Gly) + AMP + diphosphate</text>
        <dbReference type="Rhea" id="RHEA:16013"/>
        <dbReference type="Rhea" id="RHEA-COMP:9664"/>
        <dbReference type="Rhea" id="RHEA-COMP:9683"/>
        <dbReference type="ChEBI" id="CHEBI:30616"/>
        <dbReference type="ChEBI" id="CHEBI:33019"/>
        <dbReference type="ChEBI" id="CHEBI:57305"/>
        <dbReference type="ChEBI" id="CHEBI:78442"/>
        <dbReference type="ChEBI" id="CHEBI:78522"/>
        <dbReference type="ChEBI" id="CHEBI:456215"/>
        <dbReference type="EC" id="6.1.1.14"/>
    </reaction>
    <physiologicalReaction direction="left-to-right" evidence="20">
        <dbReference type="Rhea" id="RHEA:16014"/>
    </physiologicalReaction>
</comment>
<evidence type="ECO:0000256" key="10">
    <source>
        <dbReference type="ARBA" id="ARBA00022679"/>
    </source>
</evidence>
<dbReference type="Pfam" id="PF00458">
    <property type="entry name" value="WHEP-TRS"/>
    <property type="match status" value="1"/>
</dbReference>
<evidence type="ECO:0000256" key="20">
    <source>
        <dbReference type="ARBA" id="ARBA00049523"/>
    </source>
</evidence>
<evidence type="ECO:0000256" key="15">
    <source>
        <dbReference type="ARBA" id="ARBA00023128"/>
    </source>
</evidence>
<evidence type="ECO:0000256" key="12">
    <source>
        <dbReference type="ARBA" id="ARBA00022840"/>
    </source>
</evidence>
<dbReference type="SUPFAM" id="SSF47060">
    <property type="entry name" value="S15/NS1 RNA-binding domain"/>
    <property type="match status" value="1"/>
</dbReference>
<comment type="subunit">
    <text evidence="5">Homodimer.</text>
</comment>
<dbReference type="PANTHER" id="PTHR10745:SF0">
    <property type="entry name" value="GLYCINE--TRNA LIGASE"/>
    <property type="match status" value="1"/>
</dbReference>
<proteinExistence type="inferred from homology"/>
<evidence type="ECO:0000256" key="14">
    <source>
        <dbReference type="ARBA" id="ARBA00022946"/>
    </source>
</evidence>
<keyword evidence="11" id="KW-0547">Nucleotide-binding</keyword>
<protein>
    <recommendedName>
        <fullName evidence="7">Glycine--tRNA ligase</fullName>
        <ecNumber evidence="6">6.1.1.14</ecNumber>
    </recommendedName>
    <alternativeName>
        <fullName evidence="18">Diadenosine tetraphosphate synthetase</fullName>
    </alternativeName>
    <alternativeName>
        <fullName evidence="22">Glycyl-tRNA synthetase</fullName>
    </alternativeName>
</protein>
<dbReference type="FunFam" id="3.30.930.10:FF:000158">
    <property type="entry name" value="Glycyl-tRNA synthetase"/>
    <property type="match status" value="1"/>
</dbReference>
<evidence type="ECO:0000256" key="19">
    <source>
        <dbReference type="ARBA" id="ARBA00048436"/>
    </source>
</evidence>
<dbReference type="CDD" id="cd00774">
    <property type="entry name" value="GlyRS-like_core"/>
    <property type="match status" value="1"/>
</dbReference>
<evidence type="ECO:0000313" key="26">
    <source>
        <dbReference type="Proteomes" id="UP001075354"/>
    </source>
</evidence>
<evidence type="ECO:0000256" key="13">
    <source>
        <dbReference type="ARBA" id="ARBA00022917"/>
    </source>
</evidence>
<dbReference type="NCBIfam" id="TIGR00389">
    <property type="entry name" value="glyS_dimeric"/>
    <property type="match status" value="1"/>
</dbReference>
<dbReference type="InterPro" id="IPR002314">
    <property type="entry name" value="aa-tRNA-synt_IIb"/>
</dbReference>
<dbReference type="PROSITE" id="PS51185">
    <property type="entry name" value="WHEP_TRS_2"/>
    <property type="match status" value="1"/>
</dbReference>
<evidence type="ECO:0000256" key="4">
    <source>
        <dbReference type="ARBA" id="ARBA00008226"/>
    </source>
</evidence>
<keyword evidence="12" id="KW-0067">ATP-binding</keyword>
<dbReference type="InterPro" id="IPR033731">
    <property type="entry name" value="GlyRS-like_core"/>
</dbReference>
<evidence type="ECO:0000256" key="8">
    <source>
        <dbReference type="ARBA" id="ARBA00022490"/>
    </source>
</evidence>
<comment type="similarity">
    <text evidence="4">Belongs to the class-II aminoacyl-tRNA synthetase family.</text>
</comment>
<dbReference type="CDD" id="cd00935">
    <property type="entry name" value="GlyRS_RNA"/>
    <property type="match status" value="1"/>
</dbReference>
<dbReference type="GO" id="GO:0004820">
    <property type="term" value="F:glycine-tRNA ligase activity"/>
    <property type="evidence" value="ECO:0007669"/>
    <property type="project" value="UniProtKB-EC"/>
</dbReference>
<keyword evidence="9" id="KW-0436">Ligase</keyword>
<evidence type="ECO:0000256" key="16">
    <source>
        <dbReference type="ARBA" id="ARBA00023146"/>
    </source>
</evidence>
<evidence type="ECO:0000256" key="17">
    <source>
        <dbReference type="ARBA" id="ARBA00023273"/>
    </source>
</evidence>
<dbReference type="EC" id="6.1.1.14" evidence="6"/>
<dbReference type="SMART" id="SM00991">
    <property type="entry name" value="WHEP-TRS"/>
    <property type="match status" value="1"/>
</dbReference>
<dbReference type="Gene3D" id="3.30.40.230">
    <property type="match status" value="1"/>
</dbReference>
<evidence type="ECO:0000259" key="23">
    <source>
        <dbReference type="PROSITE" id="PS50862"/>
    </source>
</evidence>
<evidence type="ECO:0000256" key="1">
    <source>
        <dbReference type="ARBA" id="ARBA00004173"/>
    </source>
</evidence>
<dbReference type="EMBL" id="JAPTSV010000008">
    <property type="protein sequence ID" value="KAJ1524814.1"/>
    <property type="molecule type" value="Genomic_DNA"/>
</dbReference>
<dbReference type="Pfam" id="PF03129">
    <property type="entry name" value="HGTP_anticodon"/>
    <property type="match status" value="1"/>
</dbReference>
<dbReference type="NCBIfam" id="NF003211">
    <property type="entry name" value="PRK04173.1"/>
    <property type="match status" value="1"/>
</dbReference>
<feature type="domain" description="Aminoacyl-transfer RNA synthetases class-II family profile" evidence="23">
    <location>
        <begin position="207"/>
        <end position="594"/>
    </location>
</feature>
<comment type="function">
    <text evidence="21">Catalyzes the ATP-dependent ligation of glycine to the 3'-end of its cognate tRNA, via the formation of an aminoacyl-adenylate intermediate (Gly-AMP). Also produces diadenosine tetraphosphate (Ap4A), a universal pleiotropic signaling molecule needed for cell regulation pathways, by direct condensation of 2 ATPs. Thereby, may play a special role in Ap4A homeostasis. Required for terminal arborization of both dendrites and axons during development.</text>
</comment>
<dbReference type="InterPro" id="IPR000738">
    <property type="entry name" value="WHEP-TRS_dom"/>
</dbReference>
<evidence type="ECO:0000256" key="6">
    <source>
        <dbReference type="ARBA" id="ARBA00012829"/>
    </source>
</evidence>
<keyword evidence="17" id="KW-0966">Cell projection</keyword>
<keyword evidence="26" id="KW-1185">Reference proteome</keyword>
<dbReference type="InterPro" id="IPR006195">
    <property type="entry name" value="aa-tRNA-synth_II"/>
</dbReference>
<accession>A0AAV7XK41</accession>
<keyword evidence="16" id="KW-0030">Aminoacyl-tRNA synthetase</keyword>
<dbReference type="PRINTS" id="PR01043">
    <property type="entry name" value="TRNASYNTHGLY"/>
</dbReference>
<evidence type="ECO:0000313" key="25">
    <source>
        <dbReference type="EMBL" id="KAJ1524814.1"/>
    </source>
</evidence>
<dbReference type="GO" id="GO:0030424">
    <property type="term" value="C:axon"/>
    <property type="evidence" value="ECO:0007669"/>
    <property type="project" value="UniProtKB-SubCell"/>
</dbReference>
<dbReference type="PROSITE" id="PS00762">
    <property type="entry name" value="WHEP_TRS_1"/>
    <property type="match status" value="1"/>
</dbReference>
<reference evidence="25" key="1">
    <citation type="submission" date="2022-12" db="EMBL/GenBank/DDBJ databases">
        <title>Chromosome-level genome assembly of the bean flower thrips Megalurothrips usitatus.</title>
        <authorList>
            <person name="Ma L."/>
            <person name="Liu Q."/>
            <person name="Li H."/>
            <person name="Cai W."/>
        </authorList>
    </citation>
    <scope>NUCLEOTIDE SEQUENCE</scope>
    <source>
        <strain evidence="25">Cailab_2022a</strain>
    </source>
</reference>
<dbReference type="FunFam" id="3.30.40.230:FF:000001">
    <property type="entry name" value="Glycine--tRNA ligase"/>
    <property type="match status" value="1"/>
</dbReference>
<dbReference type="Gene3D" id="3.40.50.800">
    <property type="entry name" value="Anticodon-binding domain"/>
    <property type="match status" value="1"/>
</dbReference>
<dbReference type="PROSITE" id="PS50862">
    <property type="entry name" value="AA_TRNA_LIGASE_II"/>
    <property type="match status" value="1"/>
</dbReference>
<dbReference type="FunFam" id="3.30.720.200:FF:000001">
    <property type="entry name" value="Glycine--tRNA ligase 2"/>
    <property type="match status" value="1"/>
</dbReference>
<keyword evidence="8" id="KW-0963">Cytoplasm</keyword>
<dbReference type="GO" id="GO:0005739">
    <property type="term" value="C:mitochondrion"/>
    <property type="evidence" value="ECO:0007669"/>
    <property type="project" value="UniProtKB-SubCell"/>
</dbReference>
<feature type="domain" description="WHEP-TRS" evidence="24">
    <location>
        <begin position="9"/>
        <end position="65"/>
    </location>
</feature>
<dbReference type="Pfam" id="PF00587">
    <property type="entry name" value="tRNA-synt_2b"/>
    <property type="match status" value="1"/>
</dbReference>
<keyword evidence="14" id="KW-0809">Transit peptide</keyword>
<organism evidence="25 26">
    <name type="scientific">Megalurothrips usitatus</name>
    <name type="common">bean blossom thrips</name>
    <dbReference type="NCBI Taxonomy" id="439358"/>
    <lineage>
        <taxon>Eukaryota</taxon>
        <taxon>Metazoa</taxon>
        <taxon>Ecdysozoa</taxon>
        <taxon>Arthropoda</taxon>
        <taxon>Hexapoda</taxon>
        <taxon>Insecta</taxon>
        <taxon>Pterygota</taxon>
        <taxon>Neoptera</taxon>
        <taxon>Paraneoptera</taxon>
        <taxon>Thysanoptera</taxon>
        <taxon>Terebrantia</taxon>
        <taxon>Thripoidea</taxon>
        <taxon>Thripidae</taxon>
        <taxon>Megalurothrips</taxon>
    </lineage>
</organism>
<name>A0AAV7XK41_9NEOP</name>
<evidence type="ECO:0000256" key="7">
    <source>
        <dbReference type="ARBA" id="ARBA00019404"/>
    </source>
</evidence>
<dbReference type="GO" id="GO:0016740">
    <property type="term" value="F:transferase activity"/>
    <property type="evidence" value="ECO:0007669"/>
    <property type="project" value="UniProtKB-KW"/>
</dbReference>
<dbReference type="Gene3D" id="3.30.930.10">
    <property type="entry name" value="Bira Bifunctional Protein, Domain 2"/>
    <property type="match status" value="1"/>
</dbReference>
<keyword evidence="10" id="KW-0808">Transferase</keyword>
<dbReference type="PANTHER" id="PTHR10745">
    <property type="entry name" value="GLYCYL-TRNA SYNTHETASE/DNA POLYMERASE SUBUNIT GAMMA-2"/>
    <property type="match status" value="1"/>
</dbReference>
<sequence>MADPKIEEALAPLRAAVKEQGDLVRSLKQSGAPDLDVKKAVVELKARKKILEDKELSLIPNVTFDRAKMEDLLKRRFFFDQSFAIYGGITGQFDFGPMGCAMKANMLNTWRSFFVLEEQMLEVDCSILTPEPVLKASGHVDRFADLMVKDIKNGNCFRLDHLIKAHLEKVAMEKGATPELKAECADIVVKLDGMTKDEMAAILKKFNIKAPLTNNDLTEPIEFNLMFATQIGPSGLVKGFLRPETAQGIFVNFKRLLEFNQGKLPFAAAQIGNAFRNEISPRSGLIRVREFTMAEIEHFCDPNDKAHPKFDTVRDTTLMLYSACNQMDGKSAEAVKIGDAVDKGLVANQTLGYFMARIHQFLVKVGVDPAKLRFRQHMSNEMAHYACDCWDAECLTSYGWVECVGCADRSAFDLTQHTKATGVRLAAEKKLPEPQTIDVVGMYHVESYELILSAAAVCRLMAKFSILNIYYGCHIPEAQPNKGAVGKEFKKEAKQVMDALAALDKDGVEQLAKQLAETSIYTLSVDGKDVKLTKDHVEVKKYQKTVHVEEITPNVIEPSFGIGRIMYAIFEHNFKTREGDEQRTFFSLPPVVAPYKCSLLPLMNNPEFIPIIKKLSQDLIQLDVSIKVDDSAGSIGRRYARTDEIAIPFGITIDFDTLKDATATLRERDSCQQVRIPLSELPTIVRDLAIGRRQWSEVESKYPKQGEVKE</sequence>
<evidence type="ECO:0000256" key="21">
    <source>
        <dbReference type="ARBA" id="ARBA00055201"/>
    </source>
</evidence>